<proteinExistence type="predicted"/>
<dbReference type="Proteomes" id="UP000707451">
    <property type="component" value="Unassembled WGS sequence"/>
</dbReference>
<feature type="region of interest" description="Disordered" evidence="1">
    <location>
        <begin position="1"/>
        <end position="30"/>
    </location>
</feature>
<organism evidence="2 3">
    <name type="scientific">Linnemannia hyalina</name>
    <dbReference type="NCBI Taxonomy" id="64524"/>
    <lineage>
        <taxon>Eukaryota</taxon>
        <taxon>Fungi</taxon>
        <taxon>Fungi incertae sedis</taxon>
        <taxon>Mucoromycota</taxon>
        <taxon>Mortierellomycotina</taxon>
        <taxon>Mortierellomycetes</taxon>
        <taxon>Mortierellales</taxon>
        <taxon>Mortierellaceae</taxon>
        <taxon>Linnemannia</taxon>
    </lineage>
</organism>
<reference evidence="2" key="1">
    <citation type="submission" date="2021-06" db="EMBL/GenBank/DDBJ databases">
        <title>Genome Sequence of Mortierella hyaline Strain SCG-10, a Cold-Adapted, Nitrate-Reducing Fungus Isolated from Soil in Minnesota, USA.</title>
        <authorList>
            <person name="Aldossari N."/>
        </authorList>
    </citation>
    <scope>NUCLEOTIDE SEQUENCE</scope>
    <source>
        <strain evidence="2">SCG-10</strain>
    </source>
</reference>
<sequence length="66" mass="7776">MLPDRTYKKVASEEDQQQQRKKDQTTAEQAHLDQISLEEYMNKRLAGPPRSNLVLSSGLYRNHYLR</sequence>
<protein>
    <submittedName>
        <fullName evidence="2">Uncharacterized protein</fullName>
    </submittedName>
</protein>
<dbReference type="EMBL" id="JAHRHY010000023">
    <property type="protein sequence ID" value="KAG9061629.1"/>
    <property type="molecule type" value="Genomic_DNA"/>
</dbReference>
<evidence type="ECO:0000313" key="3">
    <source>
        <dbReference type="Proteomes" id="UP000707451"/>
    </source>
</evidence>
<name>A0A9P8BMF3_9FUNG</name>
<dbReference type="OrthoDB" id="2373892at2759"/>
<dbReference type="AlphaFoldDB" id="A0A9P8BMF3"/>
<feature type="compositionally biased region" description="Basic and acidic residues" evidence="1">
    <location>
        <begin position="1"/>
        <end position="25"/>
    </location>
</feature>
<comment type="caution">
    <text evidence="2">The sequence shown here is derived from an EMBL/GenBank/DDBJ whole genome shotgun (WGS) entry which is preliminary data.</text>
</comment>
<keyword evidence="3" id="KW-1185">Reference proteome</keyword>
<evidence type="ECO:0000256" key="1">
    <source>
        <dbReference type="SAM" id="MobiDB-lite"/>
    </source>
</evidence>
<accession>A0A9P8BMF3</accession>
<gene>
    <name evidence="2" type="ORF">KI688_007210</name>
</gene>
<feature type="region of interest" description="Disordered" evidence="1">
    <location>
        <begin position="47"/>
        <end position="66"/>
    </location>
</feature>
<evidence type="ECO:0000313" key="2">
    <source>
        <dbReference type="EMBL" id="KAG9061629.1"/>
    </source>
</evidence>